<proteinExistence type="predicted"/>
<evidence type="ECO:0000256" key="1">
    <source>
        <dbReference type="SAM" id="MobiDB-lite"/>
    </source>
</evidence>
<feature type="compositionally biased region" description="Basic and acidic residues" evidence="1">
    <location>
        <begin position="1"/>
        <end position="16"/>
    </location>
</feature>
<organism evidence="2 3">
    <name type="scientific">Stylosanthes scabra</name>
    <dbReference type="NCBI Taxonomy" id="79078"/>
    <lineage>
        <taxon>Eukaryota</taxon>
        <taxon>Viridiplantae</taxon>
        <taxon>Streptophyta</taxon>
        <taxon>Embryophyta</taxon>
        <taxon>Tracheophyta</taxon>
        <taxon>Spermatophyta</taxon>
        <taxon>Magnoliopsida</taxon>
        <taxon>eudicotyledons</taxon>
        <taxon>Gunneridae</taxon>
        <taxon>Pentapetalae</taxon>
        <taxon>rosids</taxon>
        <taxon>fabids</taxon>
        <taxon>Fabales</taxon>
        <taxon>Fabaceae</taxon>
        <taxon>Papilionoideae</taxon>
        <taxon>50 kb inversion clade</taxon>
        <taxon>dalbergioids sensu lato</taxon>
        <taxon>Dalbergieae</taxon>
        <taxon>Pterocarpus clade</taxon>
        <taxon>Stylosanthes</taxon>
    </lineage>
</organism>
<feature type="compositionally biased region" description="Polar residues" evidence="1">
    <location>
        <begin position="110"/>
        <end position="120"/>
    </location>
</feature>
<feature type="compositionally biased region" description="Basic residues" evidence="1">
    <location>
        <begin position="35"/>
        <end position="50"/>
    </location>
</feature>
<sequence>RDSEEHVVGEVEDKKSKDHRRKIEKGKGLRDTPPRTKKKKKEPVKHTAIKRNREEGSSREKIEEDKARRKIKLKCSSVDDLISKLKAFKGALHNNKKLNTHLVQDHPSRSNETSNHPCPT</sequence>
<protein>
    <submittedName>
        <fullName evidence="2">Uncharacterized protein</fullName>
    </submittedName>
</protein>
<accession>A0ABU6X1W1</accession>
<evidence type="ECO:0000313" key="2">
    <source>
        <dbReference type="EMBL" id="MED6190638.1"/>
    </source>
</evidence>
<feature type="compositionally biased region" description="Basic and acidic residues" evidence="1">
    <location>
        <begin position="51"/>
        <end position="67"/>
    </location>
</feature>
<feature type="compositionally biased region" description="Basic and acidic residues" evidence="1">
    <location>
        <begin position="25"/>
        <end position="34"/>
    </location>
</feature>
<dbReference type="Proteomes" id="UP001341840">
    <property type="component" value="Unassembled WGS sequence"/>
</dbReference>
<dbReference type="EMBL" id="JASCZI010185967">
    <property type="protein sequence ID" value="MED6190638.1"/>
    <property type="molecule type" value="Genomic_DNA"/>
</dbReference>
<keyword evidence="3" id="KW-1185">Reference proteome</keyword>
<comment type="caution">
    <text evidence="2">The sequence shown here is derived from an EMBL/GenBank/DDBJ whole genome shotgun (WGS) entry which is preliminary data.</text>
</comment>
<name>A0ABU6X1W1_9FABA</name>
<reference evidence="2 3" key="1">
    <citation type="journal article" date="2023" name="Plants (Basel)">
        <title>Bridging the Gap: Combining Genomics and Transcriptomics Approaches to Understand Stylosanthes scabra, an Orphan Legume from the Brazilian Caatinga.</title>
        <authorList>
            <person name="Ferreira-Neto J.R.C."/>
            <person name="da Silva M.D."/>
            <person name="Binneck E."/>
            <person name="de Melo N.F."/>
            <person name="da Silva R.H."/>
            <person name="de Melo A.L.T.M."/>
            <person name="Pandolfi V."/>
            <person name="Bustamante F.O."/>
            <person name="Brasileiro-Vidal A.C."/>
            <person name="Benko-Iseppon A.M."/>
        </authorList>
    </citation>
    <scope>NUCLEOTIDE SEQUENCE [LARGE SCALE GENOMIC DNA]</scope>
    <source>
        <tissue evidence="2">Leaves</tissue>
    </source>
</reference>
<feature type="non-terminal residue" evidence="2">
    <location>
        <position position="1"/>
    </location>
</feature>
<evidence type="ECO:0000313" key="3">
    <source>
        <dbReference type="Proteomes" id="UP001341840"/>
    </source>
</evidence>
<gene>
    <name evidence="2" type="ORF">PIB30_107758</name>
</gene>
<feature type="region of interest" description="Disordered" evidence="1">
    <location>
        <begin position="1"/>
        <end position="69"/>
    </location>
</feature>
<feature type="region of interest" description="Disordered" evidence="1">
    <location>
        <begin position="98"/>
        <end position="120"/>
    </location>
</feature>